<dbReference type="OrthoDB" id="10439744at2759"/>
<dbReference type="InterPro" id="IPR026680">
    <property type="entry name" value="CCDC137"/>
</dbReference>
<dbReference type="AlphaFoldDB" id="E4X9E5"/>
<sequence>MAKRKSAQRRNKKFKAADPFARGKSQKNLGQDVGFGYTGGMEDMPKNLKTILKKEKQSASTENKPRGRTDKEKKKSAVYRMLSEGGDFGEQPKIKFVKKSYETMAEFKDRMHAECQNAITIANGTKTRNVVKEFKQATKLDKNNGQIPEDQKPKQKSINRKRLERKQIAKEKKSDKELEKLEKEMLKDRVEFGERVDAPPEFKSLPRGAAKKTSGRFSNLLLLQKLGLPEHQVEQKTKQKTREEELAEERKRAIEEYRKLRTIRT</sequence>
<dbReference type="PANTHER" id="PTHR21838">
    <property type="entry name" value="COILED-COIL DOMAIN-CONTAINING PROTEIN 137"/>
    <property type="match status" value="1"/>
</dbReference>
<keyword evidence="4" id="KW-1185">Reference proteome</keyword>
<feature type="compositionally biased region" description="Basic and acidic residues" evidence="2">
    <location>
        <begin position="52"/>
        <end position="75"/>
    </location>
</feature>
<dbReference type="InParanoid" id="E4X9E5"/>
<name>E4X9E5_OIKDI</name>
<dbReference type="EMBL" id="FN653030">
    <property type="protein sequence ID" value="CBY19074.1"/>
    <property type="molecule type" value="Genomic_DNA"/>
</dbReference>
<protein>
    <recommendedName>
        <fullName evidence="5">Coiled-coil domain-containing protein 137</fullName>
    </recommendedName>
</protein>
<feature type="region of interest" description="Disordered" evidence="2">
    <location>
        <begin position="1"/>
        <end position="76"/>
    </location>
</feature>
<feature type="coiled-coil region" evidence="1">
    <location>
        <begin position="236"/>
        <end position="263"/>
    </location>
</feature>
<proteinExistence type="predicted"/>
<organism evidence="3">
    <name type="scientific">Oikopleura dioica</name>
    <name type="common">Tunicate</name>
    <dbReference type="NCBI Taxonomy" id="34765"/>
    <lineage>
        <taxon>Eukaryota</taxon>
        <taxon>Metazoa</taxon>
        <taxon>Chordata</taxon>
        <taxon>Tunicata</taxon>
        <taxon>Appendicularia</taxon>
        <taxon>Copelata</taxon>
        <taxon>Oikopleuridae</taxon>
        <taxon>Oikopleura</taxon>
    </lineage>
</organism>
<evidence type="ECO:0000313" key="4">
    <source>
        <dbReference type="Proteomes" id="UP000001307"/>
    </source>
</evidence>
<keyword evidence="1" id="KW-0175">Coiled coil</keyword>
<dbReference type="GO" id="GO:0005634">
    <property type="term" value="C:nucleus"/>
    <property type="evidence" value="ECO:0007669"/>
    <property type="project" value="TreeGrafter"/>
</dbReference>
<feature type="region of interest" description="Disordered" evidence="2">
    <location>
        <begin position="135"/>
        <end position="176"/>
    </location>
</feature>
<dbReference type="PANTHER" id="PTHR21838:SF2">
    <property type="entry name" value="COILED-COIL DOMAIN-CONTAINING PROTEIN 137"/>
    <property type="match status" value="1"/>
</dbReference>
<evidence type="ECO:0000313" key="3">
    <source>
        <dbReference type="EMBL" id="CBY19074.1"/>
    </source>
</evidence>
<feature type="compositionally biased region" description="Basic and acidic residues" evidence="2">
    <location>
        <begin position="165"/>
        <end position="176"/>
    </location>
</feature>
<feature type="compositionally biased region" description="Basic residues" evidence="2">
    <location>
        <begin position="154"/>
        <end position="164"/>
    </location>
</feature>
<evidence type="ECO:0000256" key="1">
    <source>
        <dbReference type="SAM" id="Coils"/>
    </source>
</evidence>
<feature type="compositionally biased region" description="Basic residues" evidence="2">
    <location>
        <begin position="1"/>
        <end position="14"/>
    </location>
</feature>
<accession>E4X9E5</accession>
<gene>
    <name evidence="3" type="ORF">GSOID_T00004496001</name>
</gene>
<dbReference type="Proteomes" id="UP000001307">
    <property type="component" value="Unassembled WGS sequence"/>
</dbReference>
<evidence type="ECO:0008006" key="5">
    <source>
        <dbReference type="Google" id="ProtNLM"/>
    </source>
</evidence>
<evidence type="ECO:0000256" key="2">
    <source>
        <dbReference type="SAM" id="MobiDB-lite"/>
    </source>
</evidence>
<reference evidence="3" key="1">
    <citation type="journal article" date="2010" name="Science">
        <title>Plasticity of animal genome architecture unmasked by rapid evolution of a pelagic tunicate.</title>
        <authorList>
            <person name="Denoeud F."/>
            <person name="Henriet S."/>
            <person name="Mungpakdee S."/>
            <person name="Aury J.M."/>
            <person name="Da Silva C."/>
            <person name="Brinkmann H."/>
            <person name="Mikhaleva J."/>
            <person name="Olsen L.C."/>
            <person name="Jubin C."/>
            <person name="Canestro C."/>
            <person name="Bouquet J.M."/>
            <person name="Danks G."/>
            <person name="Poulain J."/>
            <person name="Campsteijn C."/>
            <person name="Adamski M."/>
            <person name="Cross I."/>
            <person name="Yadetie F."/>
            <person name="Muffato M."/>
            <person name="Louis A."/>
            <person name="Butcher S."/>
            <person name="Tsagkogeorga G."/>
            <person name="Konrad A."/>
            <person name="Singh S."/>
            <person name="Jensen M.F."/>
            <person name="Cong E.H."/>
            <person name="Eikeseth-Otteraa H."/>
            <person name="Noel B."/>
            <person name="Anthouard V."/>
            <person name="Porcel B.M."/>
            <person name="Kachouri-Lafond R."/>
            <person name="Nishino A."/>
            <person name="Ugolini M."/>
            <person name="Chourrout P."/>
            <person name="Nishida H."/>
            <person name="Aasland R."/>
            <person name="Huzurbazar S."/>
            <person name="Westhof E."/>
            <person name="Delsuc F."/>
            <person name="Lehrach H."/>
            <person name="Reinhardt R."/>
            <person name="Weissenbach J."/>
            <person name="Roy S.W."/>
            <person name="Artiguenave F."/>
            <person name="Postlethwait J.H."/>
            <person name="Manak J.R."/>
            <person name="Thompson E.M."/>
            <person name="Jaillon O."/>
            <person name="Du Pasquier L."/>
            <person name="Boudinot P."/>
            <person name="Liberles D.A."/>
            <person name="Volff J.N."/>
            <person name="Philippe H."/>
            <person name="Lenhard B."/>
            <person name="Roest Crollius H."/>
            <person name="Wincker P."/>
            <person name="Chourrout D."/>
        </authorList>
    </citation>
    <scope>NUCLEOTIDE SEQUENCE [LARGE SCALE GENOMIC DNA]</scope>
</reference>